<accession>A0ACB8S8J3</accession>
<keyword evidence="2" id="KW-1185">Reference proteome</keyword>
<proteinExistence type="predicted"/>
<evidence type="ECO:0000313" key="2">
    <source>
        <dbReference type="Proteomes" id="UP000814033"/>
    </source>
</evidence>
<dbReference type="EMBL" id="MU275843">
    <property type="protein sequence ID" value="KAI0052804.1"/>
    <property type="molecule type" value="Genomic_DNA"/>
</dbReference>
<evidence type="ECO:0000313" key="1">
    <source>
        <dbReference type="EMBL" id="KAI0052804.1"/>
    </source>
</evidence>
<sequence length="488" mass="52507">MAAYHCCSLVAPIYLFTPMTTVTVASLRADGSRAPEDIELSLRPGLLPGFVEPDIGKGVKDAEVSPAVDVQSSSIDRGGADATRMDTQSIKARSKWTARIQMGAICWAMFLLGWNDGTSGPLLPRMQQEYHVNFFVVSLIFVANCVGIITGSLVNVYLNEKIGFGKILALGGTLSMIAYAIQAPAPPFPVFVLSYVLQGFSGSFMDAHANGYVVSLKNQSSSLGIAHSVYGIGAFAAPLVATQFSQMRRWSFQYLVSLGISTLNLAIIIAVFRFRTQNECLSEIGETISEPNTSSDNMYRQIFRSRTVHLFALFLLAYVGVEVTIGGWAVTYTIQVRHGGPASGYISSGFFGGLALGRVALLWVNAKLGNRRAVLVYVVLAIGLELVVWLVPSLISGAVSIALIGLILGPIFPIVMSETSKVVPRSILTATIGWIAAFGNTGSAALPLATGVLAQAKGIWTLQPLMISILVFMVILWLFIPKDRERID</sequence>
<gene>
    <name evidence="1" type="ORF">FA95DRAFT_1553078</name>
</gene>
<comment type="caution">
    <text evidence="1">The sequence shown here is derived from an EMBL/GenBank/DDBJ whole genome shotgun (WGS) entry which is preliminary data.</text>
</comment>
<reference evidence="1" key="1">
    <citation type="submission" date="2021-02" db="EMBL/GenBank/DDBJ databases">
        <authorList>
            <consortium name="DOE Joint Genome Institute"/>
            <person name="Ahrendt S."/>
            <person name="Looney B.P."/>
            <person name="Miyauchi S."/>
            <person name="Morin E."/>
            <person name="Drula E."/>
            <person name="Courty P.E."/>
            <person name="Chicoki N."/>
            <person name="Fauchery L."/>
            <person name="Kohler A."/>
            <person name="Kuo A."/>
            <person name="Labutti K."/>
            <person name="Pangilinan J."/>
            <person name="Lipzen A."/>
            <person name="Riley R."/>
            <person name="Andreopoulos W."/>
            <person name="He G."/>
            <person name="Johnson J."/>
            <person name="Barry K.W."/>
            <person name="Grigoriev I.V."/>
            <person name="Nagy L."/>
            <person name="Hibbett D."/>
            <person name="Henrissat B."/>
            <person name="Matheny P.B."/>
            <person name="Labbe J."/>
            <person name="Martin F."/>
        </authorList>
    </citation>
    <scope>NUCLEOTIDE SEQUENCE</scope>
    <source>
        <strain evidence="1">FP105234-sp</strain>
    </source>
</reference>
<reference evidence="1" key="2">
    <citation type="journal article" date="2022" name="New Phytol.">
        <title>Evolutionary transition to the ectomycorrhizal habit in the genomes of a hyperdiverse lineage of mushroom-forming fungi.</title>
        <authorList>
            <person name="Looney B."/>
            <person name="Miyauchi S."/>
            <person name="Morin E."/>
            <person name="Drula E."/>
            <person name="Courty P.E."/>
            <person name="Kohler A."/>
            <person name="Kuo A."/>
            <person name="LaButti K."/>
            <person name="Pangilinan J."/>
            <person name="Lipzen A."/>
            <person name="Riley R."/>
            <person name="Andreopoulos W."/>
            <person name="He G."/>
            <person name="Johnson J."/>
            <person name="Nolan M."/>
            <person name="Tritt A."/>
            <person name="Barry K.W."/>
            <person name="Grigoriev I.V."/>
            <person name="Nagy L.G."/>
            <person name="Hibbett D."/>
            <person name="Henrissat B."/>
            <person name="Matheny P.B."/>
            <person name="Labbe J."/>
            <person name="Martin F.M."/>
        </authorList>
    </citation>
    <scope>NUCLEOTIDE SEQUENCE</scope>
    <source>
        <strain evidence="1">FP105234-sp</strain>
    </source>
</reference>
<dbReference type="Proteomes" id="UP000814033">
    <property type="component" value="Unassembled WGS sequence"/>
</dbReference>
<organism evidence="1 2">
    <name type="scientific">Auriscalpium vulgare</name>
    <dbReference type="NCBI Taxonomy" id="40419"/>
    <lineage>
        <taxon>Eukaryota</taxon>
        <taxon>Fungi</taxon>
        <taxon>Dikarya</taxon>
        <taxon>Basidiomycota</taxon>
        <taxon>Agaricomycotina</taxon>
        <taxon>Agaricomycetes</taxon>
        <taxon>Russulales</taxon>
        <taxon>Auriscalpiaceae</taxon>
        <taxon>Auriscalpium</taxon>
    </lineage>
</organism>
<name>A0ACB8S8J3_9AGAM</name>
<protein>
    <submittedName>
        <fullName evidence="1">MFS general substrate transporter</fullName>
    </submittedName>
</protein>